<dbReference type="InterPro" id="IPR007428">
    <property type="entry name" value="MlaA"/>
</dbReference>
<dbReference type="OrthoDB" id="9785326at2"/>
<evidence type="ECO:0000256" key="4">
    <source>
        <dbReference type="SAM" id="SignalP"/>
    </source>
</evidence>
<dbReference type="Proteomes" id="UP000245125">
    <property type="component" value="Unassembled WGS sequence"/>
</dbReference>
<dbReference type="PANTHER" id="PTHR30035">
    <property type="entry name" value="LIPOPROTEIN VACJ-RELATED"/>
    <property type="match status" value="1"/>
</dbReference>
<name>A0A2U3QE27_9BACT</name>
<dbReference type="PANTHER" id="PTHR30035:SF3">
    <property type="entry name" value="INTERMEMBRANE PHOSPHOLIPID TRANSPORT SYSTEM LIPOPROTEIN MLAA"/>
    <property type="match status" value="1"/>
</dbReference>
<protein>
    <submittedName>
        <fullName evidence="5">VacJ family lipoprotein</fullName>
    </submittedName>
</protein>
<keyword evidence="5" id="KW-0449">Lipoprotein</keyword>
<dbReference type="GO" id="GO:0016020">
    <property type="term" value="C:membrane"/>
    <property type="evidence" value="ECO:0007669"/>
    <property type="project" value="InterPro"/>
</dbReference>
<sequence length="282" mass="31911">MKKNNCRFAWFAIVFLVLFPLLSHAGESQPEEKPVPSVSGEAASGPSSEATSEEAAEGPVDESMQEEEGMVDPLEPWNRVMFTINDRLYFWVVKPAAKVYNTFIPEWGRIRVRNMVHNVATPIRFVNAVLQLKFHAAAGELGRFVANTVGGLGGMFEVVKDNPEIGTMDRDFGQTLGKYGIPDGFFIIWPVLGPSSFRDSIGLAGDYFLTPENYITPFIDSFGVQAYERFNYESLRIGEYEDFKESAIDPYIAMKDAYYQYRKSKIKEETYTGPAFIQKERR</sequence>
<reference evidence="6" key="1">
    <citation type="submission" date="2018-03" db="EMBL/GenBank/DDBJ databases">
        <authorList>
            <person name="Zecchin S."/>
        </authorList>
    </citation>
    <scope>NUCLEOTIDE SEQUENCE [LARGE SCALE GENOMIC DNA]</scope>
</reference>
<feature type="region of interest" description="Disordered" evidence="3">
    <location>
        <begin position="29"/>
        <end position="69"/>
    </location>
</feature>
<evidence type="ECO:0000256" key="2">
    <source>
        <dbReference type="ARBA" id="ARBA00022729"/>
    </source>
</evidence>
<evidence type="ECO:0000313" key="5">
    <source>
        <dbReference type="EMBL" id="SPP99590.1"/>
    </source>
</evidence>
<evidence type="ECO:0000313" key="6">
    <source>
        <dbReference type="Proteomes" id="UP000245125"/>
    </source>
</evidence>
<gene>
    <name evidence="5" type="ORF">NBG4_100030</name>
</gene>
<feature type="compositionally biased region" description="Low complexity" evidence="3">
    <location>
        <begin position="36"/>
        <end position="50"/>
    </location>
</feature>
<dbReference type="PRINTS" id="PR01805">
    <property type="entry name" value="VACJLIPOPROT"/>
</dbReference>
<keyword evidence="2 4" id="KW-0732">Signal</keyword>
<dbReference type="Pfam" id="PF04333">
    <property type="entry name" value="MlaA"/>
    <property type="match status" value="1"/>
</dbReference>
<dbReference type="EMBL" id="OUUY01000002">
    <property type="protein sequence ID" value="SPP99590.1"/>
    <property type="molecule type" value="Genomic_DNA"/>
</dbReference>
<dbReference type="GO" id="GO:0120010">
    <property type="term" value="P:intermembrane phospholipid transfer"/>
    <property type="evidence" value="ECO:0007669"/>
    <property type="project" value="TreeGrafter"/>
</dbReference>
<accession>A0A2U3QE27</accession>
<comment type="similarity">
    <text evidence="1">Belongs to the MlaA family.</text>
</comment>
<dbReference type="AlphaFoldDB" id="A0A2U3QE27"/>
<evidence type="ECO:0000256" key="1">
    <source>
        <dbReference type="ARBA" id="ARBA00010634"/>
    </source>
</evidence>
<feature type="chain" id="PRO_5015439759" evidence="4">
    <location>
        <begin position="26"/>
        <end position="282"/>
    </location>
</feature>
<evidence type="ECO:0000256" key="3">
    <source>
        <dbReference type="SAM" id="MobiDB-lite"/>
    </source>
</evidence>
<proteinExistence type="inferred from homology"/>
<feature type="compositionally biased region" description="Acidic residues" evidence="3">
    <location>
        <begin position="51"/>
        <end position="69"/>
    </location>
</feature>
<feature type="signal peptide" evidence="4">
    <location>
        <begin position="1"/>
        <end position="25"/>
    </location>
</feature>
<keyword evidence="6" id="KW-1185">Reference proteome</keyword>
<organism evidence="5 6">
    <name type="scientific">Candidatus Sulfobium mesophilum</name>
    <dbReference type="NCBI Taxonomy" id="2016548"/>
    <lineage>
        <taxon>Bacteria</taxon>
        <taxon>Pseudomonadati</taxon>
        <taxon>Nitrospirota</taxon>
        <taxon>Nitrospiria</taxon>
        <taxon>Nitrospirales</taxon>
        <taxon>Nitrospiraceae</taxon>
        <taxon>Candidatus Sulfobium</taxon>
    </lineage>
</organism>